<protein>
    <submittedName>
        <fullName evidence="1">Uncharacterized protein</fullName>
    </submittedName>
</protein>
<organism evidence="1 2">
    <name type="scientific">Nothophoma quercina</name>
    <dbReference type="NCBI Taxonomy" id="749835"/>
    <lineage>
        <taxon>Eukaryota</taxon>
        <taxon>Fungi</taxon>
        <taxon>Dikarya</taxon>
        <taxon>Ascomycota</taxon>
        <taxon>Pezizomycotina</taxon>
        <taxon>Dothideomycetes</taxon>
        <taxon>Pleosporomycetidae</taxon>
        <taxon>Pleosporales</taxon>
        <taxon>Pleosporineae</taxon>
        <taxon>Didymellaceae</taxon>
        <taxon>Nothophoma</taxon>
    </lineage>
</organism>
<name>A0ABR3RZI8_9PLEO</name>
<dbReference type="EMBL" id="JAKIXB020000003">
    <property type="protein sequence ID" value="KAL1609842.1"/>
    <property type="molecule type" value="Genomic_DNA"/>
</dbReference>
<dbReference type="Proteomes" id="UP001521222">
    <property type="component" value="Unassembled WGS sequence"/>
</dbReference>
<evidence type="ECO:0000313" key="1">
    <source>
        <dbReference type="EMBL" id="KAL1609842.1"/>
    </source>
</evidence>
<accession>A0ABR3RZI8</accession>
<comment type="caution">
    <text evidence="1">The sequence shown here is derived from an EMBL/GenBank/DDBJ whole genome shotgun (WGS) entry which is preliminary data.</text>
</comment>
<keyword evidence="2" id="KW-1185">Reference proteome</keyword>
<reference evidence="1 2" key="1">
    <citation type="submission" date="2024-02" db="EMBL/GenBank/DDBJ databases">
        <title>De novo assembly and annotation of 12 fungi associated with fruit tree decline syndrome in Ontario, Canada.</title>
        <authorList>
            <person name="Sulman M."/>
            <person name="Ellouze W."/>
            <person name="Ilyukhin E."/>
        </authorList>
    </citation>
    <scope>NUCLEOTIDE SEQUENCE [LARGE SCALE GENOMIC DNA]</scope>
    <source>
        <strain evidence="1 2">M97-236</strain>
    </source>
</reference>
<gene>
    <name evidence="1" type="ORF">SLS59_001353</name>
</gene>
<proteinExistence type="predicted"/>
<evidence type="ECO:0000313" key="2">
    <source>
        <dbReference type="Proteomes" id="UP001521222"/>
    </source>
</evidence>
<sequence length="146" mass="16155">MEKLCSVYGERVIIILWSGLDEVQFIEQIAVHYDITVNAGSGFIIADAKAFVDGLSRRVRAGLPAPWLLSLSGFTNLVDLFQTLFEWNDDRDGQAIFKFMESLDTADPCWQRTIDINILEAATEHGVQAVSLQALCIFGAGIGLFN</sequence>